<keyword evidence="3" id="KW-1185">Reference proteome</keyword>
<reference evidence="2 3" key="1">
    <citation type="submission" date="2021-06" db="EMBL/GenBank/DDBJ databases">
        <authorList>
            <person name="Palmer J.M."/>
        </authorList>
    </citation>
    <scope>NUCLEOTIDE SEQUENCE [LARGE SCALE GENOMIC DNA]</scope>
    <source>
        <strain evidence="2 3">AS_MEX2019</strain>
        <tissue evidence="2">Muscle</tissue>
    </source>
</reference>
<feature type="compositionally biased region" description="Basic and acidic residues" evidence="1">
    <location>
        <begin position="696"/>
        <end position="705"/>
    </location>
</feature>
<protein>
    <submittedName>
        <fullName evidence="2">Uncharacterized protein</fullName>
    </submittedName>
</protein>
<dbReference type="EMBL" id="JAHRIP010048619">
    <property type="protein sequence ID" value="MEQ2299891.1"/>
    <property type="molecule type" value="Genomic_DNA"/>
</dbReference>
<accession>A0ABV0Z1H7</accession>
<feature type="compositionally biased region" description="Polar residues" evidence="1">
    <location>
        <begin position="128"/>
        <end position="139"/>
    </location>
</feature>
<gene>
    <name evidence="2" type="ORF">AMECASPLE_019622</name>
</gene>
<feature type="region of interest" description="Disordered" evidence="1">
    <location>
        <begin position="116"/>
        <end position="141"/>
    </location>
</feature>
<feature type="region of interest" description="Disordered" evidence="1">
    <location>
        <begin position="154"/>
        <end position="191"/>
    </location>
</feature>
<feature type="compositionally biased region" description="Polar residues" evidence="1">
    <location>
        <begin position="665"/>
        <end position="681"/>
    </location>
</feature>
<proteinExistence type="predicted"/>
<feature type="region of interest" description="Disordered" evidence="1">
    <location>
        <begin position="229"/>
        <end position="259"/>
    </location>
</feature>
<evidence type="ECO:0000313" key="2">
    <source>
        <dbReference type="EMBL" id="MEQ2299891.1"/>
    </source>
</evidence>
<sequence length="787" mass="85715">MAMEFKHVMSKIPTSCDPLLRSSPETKTDTHLCYFLQSALNQRQESSSQQCVQISFLLDEVKVAIMHTIKTVETQVPFLKESFFTSTFKGRRKSSVTHILHKQQSSLDQQQCILEHQQQTPKQPPPSSVENVTGQQTPKHQWLARSISNPLCKTLEPAQADGDRKEGQKERRDQRMNEVLQGRRRGESVTDSASLLLLSSSSSGAAVLGEPASSSHLLSAVVGRQQGFTGSGRTWTKKGPASVVVQGEPQNPQPQAQHHGLLAKGVRLIRNMGNQETKQKKGGGSGGAAGDVSCDCEADEREVDKQSKKANNKARKGGEHSAKNKIKPESKGSVFSGMKIRKSLSKVKGLSKDDTLGAGKSVDELKPGTEASFLPDEMGMVLDVEGDLSHLIADSCQSVEDFGRKTSSESDTDLYSFHSAAAETDDLLSDIQQAIQEKCIASSRVLETVPRPTSEGLTCKVSEVSDTNVSPKLFTLEKDKLTSSESVAQELQKKFENKSTNSSSESGAPSCVVDIEKSSSSSILPKTNSDYSFQDTTATTSFESAEEPQDDLESPDVPPQQSQGHHATQNRNTCVPCIHLDPVSPGRRPAGTHKSASSLDLSLVRDDEEKVRPDFLPLERRKSSMSISHLMADGLPVSQTRRTSATSPSTVKLYPPVHPSYVKTTTRQLTSPVGSPLTSPNVPRKREATNASLEPSRPEGLEKPKQRSSSITGPYRVSGDWSAELDLVESQTGVAKPPEQETTEKCHTVGTYWTLGSKRAQYGKRTSTTPYLDVFSGESHAVIVIQY</sequence>
<feature type="region of interest" description="Disordered" evidence="1">
    <location>
        <begin position="665"/>
        <end position="716"/>
    </location>
</feature>
<feature type="compositionally biased region" description="Basic and acidic residues" evidence="1">
    <location>
        <begin position="316"/>
        <end position="330"/>
    </location>
</feature>
<feature type="compositionally biased region" description="Acidic residues" evidence="1">
    <location>
        <begin position="544"/>
        <end position="554"/>
    </location>
</feature>
<feature type="compositionally biased region" description="Polar residues" evidence="1">
    <location>
        <begin position="559"/>
        <end position="573"/>
    </location>
</feature>
<feature type="region of interest" description="Disordered" evidence="1">
    <location>
        <begin position="519"/>
        <end position="573"/>
    </location>
</feature>
<feature type="region of interest" description="Disordered" evidence="1">
    <location>
        <begin position="301"/>
        <end position="331"/>
    </location>
</feature>
<evidence type="ECO:0000256" key="1">
    <source>
        <dbReference type="SAM" id="MobiDB-lite"/>
    </source>
</evidence>
<evidence type="ECO:0000313" key="3">
    <source>
        <dbReference type="Proteomes" id="UP001469553"/>
    </source>
</evidence>
<name>A0ABV0Z1H7_9TELE</name>
<dbReference type="Proteomes" id="UP001469553">
    <property type="component" value="Unassembled WGS sequence"/>
</dbReference>
<feature type="compositionally biased region" description="Polar residues" evidence="1">
    <location>
        <begin position="519"/>
        <end position="535"/>
    </location>
</feature>
<comment type="caution">
    <text evidence="2">The sequence shown here is derived from an EMBL/GenBank/DDBJ whole genome shotgun (WGS) entry which is preliminary data.</text>
</comment>
<feature type="compositionally biased region" description="Basic and acidic residues" evidence="1">
    <location>
        <begin position="161"/>
        <end position="176"/>
    </location>
</feature>
<organism evidence="2 3">
    <name type="scientific">Ameca splendens</name>
    <dbReference type="NCBI Taxonomy" id="208324"/>
    <lineage>
        <taxon>Eukaryota</taxon>
        <taxon>Metazoa</taxon>
        <taxon>Chordata</taxon>
        <taxon>Craniata</taxon>
        <taxon>Vertebrata</taxon>
        <taxon>Euteleostomi</taxon>
        <taxon>Actinopterygii</taxon>
        <taxon>Neopterygii</taxon>
        <taxon>Teleostei</taxon>
        <taxon>Neoteleostei</taxon>
        <taxon>Acanthomorphata</taxon>
        <taxon>Ovalentaria</taxon>
        <taxon>Atherinomorphae</taxon>
        <taxon>Cyprinodontiformes</taxon>
        <taxon>Goodeidae</taxon>
        <taxon>Ameca</taxon>
    </lineage>
</organism>